<organism evidence="13 14">
    <name type="scientific">Monascus purpureus</name>
    <name type="common">Red mold</name>
    <name type="synonym">Monascus anka</name>
    <dbReference type="NCBI Taxonomy" id="5098"/>
    <lineage>
        <taxon>Eukaryota</taxon>
        <taxon>Fungi</taxon>
        <taxon>Dikarya</taxon>
        <taxon>Ascomycota</taxon>
        <taxon>Pezizomycotina</taxon>
        <taxon>Eurotiomycetes</taxon>
        <taxon>Eurotiomycetidae</taxon>
        <taxon>Eurotiales</taxon>
        <taxon>Aspergillaceae</taxon>
        <taxon>Monascus</taxon>
    </lineage>
</organism>
<dbReference type="UniPathway" id="UPA00146">
    <property type="reaction ID" value="UER00577"/>
</dbReference>
<evidence type="ECO:0000256" key="1">
    <source>
        <dbReference type="ARBA" id="ARBA00008072"/>
    </source>
</evidence>
<dbReference type="GO" id="GO:0008270">
    <property type="term" value="F:zinc ion binding"/>
    <property type="evidence" value="ECO:0007669"/>
    <property type="project" value="UniProtKB-UniRule"/>
</dbReference>
<feature type="domain" description="Enoyl reductase (ER)" evidence="12">
    <location>
        <begin position="16"/>
        <end position="354"/>
    </location>
</feature>
<comment type="catalytic activity">
    <reaction evidence="11">
        <text>xylitol + NAD(+) = D-xylulose + NADH + H(+)</text>
        <dbReference type="Rhea" id="RHEA:20433"/>
        <dbReference type="ChEBI" id="CHEBI:15378"/>
        <dbReference type="ChEBI" id="CHEBI:17140"/>
        <dbReference type="ChEBI" id="CHEBI:17151"/>
        <dbReference type="ChEBI" id="CHEBI:57540"/>
        <dbReference type="ChEBI" id="CHEBI:57945"/>
        <dbReference type="EC" id="1.1.1.9"/>
    </reaction>
</comment>
<evidence type="ECO:0000256" key="8">
    <source>
        <dbReference type="ARBA" id="ARBA00025713"/>
    </source>
</evidence>
<evidence type="ECO:0000256" key="6">
    <source>
        <dbReference type="ARBA" id="ARBA00023027"/>
    </source>
</evidence>
<keyword evidence="5 11" id="KW-0560">Oxidoreductase</keyword>
<dbReference type="PROSITE" id="PS00059">
    <property type="entry name" value="ADH_ZINC"/>
    <property type="match status" value="1"/>
</dbReference>
<evidence type="ECO:0000313" key="13">
    <source>
        <dbReference type="EMBL" id="TQB68182.1"/>
    </source>
</evidence>
<dbReference type="GO" id="GO:0046526">
    <property type="term" value="F:D-xylulose reductase activity"/>
    <property type="evidence" value="ECO:0007669"/>
    <property type="project" value="UniProtKB-EC"/>
</dbReference>
<dbReference type="InterPro" id="IPR002328">
    <property type="entry name" value="ADH_Zn_CS"/>
</dbReference>
<evidence type="ECO:0000256" key="4">
    <source>
        <dbReference type="ARBA" id="ARBA00022833"/>
    </source>
</evidence>
<dbReference type="FunFam" id="3.40.50.720:FF:000068">
    <property type="entry name" value="Sorbitol dehydrogenase"/>
    <property type="match status" value="1"/>
</dbReference>
<dbReference type="CDD" id="cd05285">
    <property type="entry name" value="sorbitol_DH"/>
    <property type="match status" value="1"/>
</dbReference>
<evidence type="ECO:0000256" key="3">
    <source>
        <dbReference type="ARBA" id="ARBA00022723"/>
    </source>
</evidence>
<evidence type="ECO:0000256" key="7">
    <source>
        <dbReference type="ARBA" id="ARBA00024843"/>
    </source>
</evidence>
<keyword evidence="2 11" id="KW-0859">Xylose metabolism</keyword>
<dbReference type="SMART" id="SM00829">
    <property type="entry name" value="PKS_ER"/>
    <property type="match status" value="1"/>
</dbReference>
<dbReference type="InterPro" id="IPR036291">
    <property type="entry name" value="NAD(P)-bd_dom_sf"/>
</dbReference>
<evidence type="ECO:0000313" key="14">
    <source>
        <dbReference type="Proteomes" id="UP000319663"/>
    </source>
</evidence>
<evidence type="ECO:0000256" key="11">
    <source>
        <dbReference type="RuleBase" id="RU369026"/>
    </source>
</evidence>
<dbReference type="Gene3D" id="3.90.180.10">
    <property type="entry name" value="Medium-chain alcohol dehydrogenases, catalytic domain"/>
    <property type="match status" value="1"/>
</dbReference>
<gene>
    <name evidence="13" type="ORF">MPDQ_003876</name>
</gene>
<keyword evidence="14" id="KW-1185">Reference proteome</keyword>
<comment type="similarity">
    <text evidence="1 10">Belongs to the zinc-containing alcohol dehydrogenase family.</text>
</comment>
<evidence type="ECO:0000259" key="12">
    <source>
        <dbReference type="SMART" id="SM00829"/>
    </source>
</evidence>
<dbReference type="SUPFAM" id="SSF50129">
    <property type="entry name" value="GroES-like"/>
    <property type="match status" value="1"/>
</dbReference>
<dbReference type="Pfam" id="PF00107">
    <property type="entry name" value="ADH_zinc_N"/>
    <property type="match status" value="1"/>
</dbReference>
<dbReference type="Gene3D" id="3.40.50.720">
    <property type="entry name" value="NAD(P)-binding Rossmann-like Domain"/>
    <property type="match status" value="1"/>
</dbReference>
<dbReference type="STRING" id="5098.A0A507QLV1"/>
<dbReference type="InterPro" id="IPR011032">
    <property type="entry name" value="GroES-like_sf"/>
</dbReference>
<dbReference type="PANTHER" id="PTHR43161">
    <property type="entry name" value="SORBITOL DEHYDROGENASE"/>
    <property type="match status" value="1"/>
</dbReference>
<dbReference type="InterPro" id="IPR013149">
    <property type="entry name" value="ADH-like_C"/>
</dbReference>
<comment type="cofactor">
    <cofactor evidence="11">
        <name>Zn(2+)</name>
        <dbReference type="ChEBI" id="CHEBI:29105"/>
    </cofactor>
    <text evidence="11">Binds 1 or 2 Zn(2+) ions per subunit.</text>
</comment>
<sequence>MSTETTTEKNLSFVLSGIHQVSFEDRPVPELKDPHDVLINVKFTGICGSDVHYWDHGAIGNFVLKDPMVLGHESSGVVAKVGSEVTSLKVGDHVAMEPGIPCRRCEPCKSGKYNLCVAMAFAATPPYNGTLARYYVLPEDFCYKLPSTVSLEEGAIMEPLGVAVHIVKQGEVSPGQTVVVSGAGPVGLLCCAVARAFGASKVIAVDIQPSRLEFAKTYAATSVFEPSKTATPEQNADRLKEENDIPLGADVVIDASGAEPSIATGIHATRNGGVYVQGGMGRSEITFPIMAACQKELTVRGSFRYGSGDYKLAVDFVSSGRVDAKSLITGVVKFEEAEQAFKEVKAGKGIKTLIAGQE</sequence>
<reference evidence="13 14" key="1">
    <citation type="submission" date="2019-06" db="EMBL/GenBank/DDBJ databases">
        <title>Wine fermentation using esterase from Monascus purpureus.</title>
        <authorList>
            <person name="Geng C."/>
            <person name="Zhang Y."/>
        </authorList>
    </citation>
    <scope>NUCLEOTIDE SEQUENCE [LARGE SCALE GENOMIC DNA]</scope>
    <source>
        <strain evidence="13">HQ1</strain>
    </source>
</reference>
<dbReference type="InterPro" id="IPR045306">
    <property type="entry name" value="SDH-like"/>
</dbReference>
<protein>
    <recommendedName>
        <fullName evidence="9 11">D-xylulose reductase</fullName>
        <ecNumber evidence="9 11">1.1.1.9</ecNumber>
    </recommendedName>
    <alternativeName>
        <fullName evidence="11">Xylitol dehydrogenase</fullName>
    </alternativeName>
</protein>
<dbReference type="GO" id="GO:0042732">
    <property type="term" value="P:D-xylose metabolic process"/>
    <property type="evidence" value="ECO:0007669"/>
    <property type="project" value="UniProtKB-UniRule"/>
</dbReference>
<dbReference type="GO" id="GO:0003939">
    <property type="term" value="F:L-iditol 2-dehydrogenase (NAD+) activity"/>
    <property type="evidence" value="ECO:0007669"/>
    <property type="project" value="TreeGrafter"/>
</dbReference>
<evidence type="ECO:0000256" key="2">
    <source>
        <dbReference type="ARBA" id="ARBA00022629"/>
    </source>
</evidence>
<evidence type="ECO:0000256" key="10">
    <source>
        <dbReference type="RuleBase" id="RU361277"/>
    </source>
</evidence>
<keyword evidence="6 11" id="KW-0520">NAD</keyword>
<dbReference type="InterPro" id="IPR013154">
    <property type="entry name" value="ADH-like_N"/>
</dbReference>
<evidence type="ECO:0000256" key="9">
    <source>
        <dbReference type="ARBA" id="ARBA00026119"/>
    </source>
</evidence>
<comment type="caution">
    <text evidence="13">The sequence shown here is derived from an EMBL/GenBank/DDBJ whole genome shotgun (WGS) entry which is preliminary data.</text>
</comment>
<proteinExistence type="inferred from homology"/>
<dbReference type="InterPro" id="IPR020843">
    <property type="entry name" value="ER"/>
</dbReference>
<dbReference type="PANTHER" id="PTHR43161:SF9">
    <property type="entry name" value="SORBITOL DEHYDROGENASE"/>
    <property type="match status" value="1"/>
</dbReference>
<comment type="pathway">
    <text evidence="8 11">Carbohydrate degradation; L-arabinose degradation via L-arabinitol; D-xylulose 5-phosphate from L-arabinose (fungal route): step 4/5.</text>
</comment>
<name>A0A507QLV1_MONPU</name>
<accession>A0A507QLV1</accession>
<keyword evidence="4 10" id="KW-0862">Zinc</keyword>
<keyword evidence="3 10" id="KW-0479">Metal-binding</keyword>
<comment type="function">
    <text evidence="7 11">Xylitol dehydrogenase which catalyzes the conversion of xylitol to D-xylulose. Xylose is a major component of hemicelluloses such as xylan. Most fungi utilize D-xylose via three enzymatic reactions, xylose reductase (XR), xylitol dehydrogenase (XDH), and xylulokinase, to form xylulose 5-phosphate, which enters pentose phosphate pathway.</text>
</comment>
<dbReference type="Proteomes" id="UP000319663">
    <property type="component" value="Unassembled WGS sequence"/>
</dbReference>
<dbReference type="Pfam" id="PF08240">
    <property type="entry name" value="ADH_N"/>
    <property type="match status" value="1"/>
</dbReference>
<dbReference type="EC" id="1.1.1.9" evidence="9 11"/>
<dbReference type="GO" id="GO:0019569">
    <property type="term" value="P:L-arabinose catabolic process to D-xylulose 5-phosphate"/>
    <property type="evidence" value="ECO:0007669"/>
    <property type="project" value="UniProtKB-UniRule"/>
</dbReference>
<dbReference type="OrthoDB" id="3941538at2759"/>
<dbReference type="AlphaFoldDB" id="A0A507QLV1"/>
<keyword evidence="11" id="KW-0119">Carbohydrate metabolism</keyword>
<dbReference type="GO" id="GO:0006062">
    <property type="term" value="P:sorbitol catabolic process"/>
    <property type="evidence" value="ECO:0007669"/>
    <property type="project" value="TreeGrafter"/>
</dbReference>
<dbReference type="EMBL" id="VIFY01000242">
    <property type="protein sequence ID" value="TQB68182.1"/>
    <property type="molecule type" value="Genomic_DNA"/>
</dbReference>
<evidence type="ECO:0000256" key="5">
    <source>
        <dbReference type="ARBA" id="ARBA00023002"/>
    </source>
</evidence>
<dbReference type="SUPFAM" id="SSF51735">
    <property type="entry name" value="NAD(P)-binding Rossmann-fold domains"/>
    <property type="match status" value="1"/>
</dbReference>